<comment type="caution">
    <text evidence="1">The sequence shown here is derived from an EMBL/GenBank/DDBJ whole genome shotgun (WGS) entry which is preliminary data.</text>
</comment>
<protein>
    <submittedName>
        <fullName evidence="1">Uncharacterized protein</fullName>
    </submittedName>
</protein>
<accession>A0A7Y0UHE4</accession>
<dbReference type="Proteomes" id="UP000553981">
    <property type="component" value="Unassembled WGS sequence"/>
</dbReference>
<dbReference type="AlphaFoldDB" id="A0A7Y0UHE4"/>
<sequence>MSFRSAGELAPSGVSFAEGFLRLEVLELVRELDADSFFVAADFFRPWLSDSAVAPLPLPCLERELRAGFSSAGAAGAKLDRSGAWKSKLAAGRATPALGALAADNACEAEKVGLESFTALLAEELTFWKVSSFVSLAAETRVRARAAPELREVFLATVLASDSVVLFTIKLLQRPASNLPVYLVISHHQTVESLERDGINRTNETVRLRPQKVPSRRLGLLKTFLSLSDILSHRENFAQKKTSAQVRNVQVGKILG</sequence>
<reference evidence="1 2" key="1">
    <citation type="submission" date="2020-04" db="EMBL/GenBank/DDBJ databases">
        <title>Antimicrobial susceptibility and clonality of vaginal-derived multi-drug resistant Mobiluncus isolates in China.</title>
        <authorList>
            <person name="Zhang X."/>
        </authorList>
    </citation>
    <scope>NUCLEOTIDE SEQUENCE [LARGE SCALE GENOMIC DNA]</scope>
    <source>
        <strain evidence="1 2">19</strain>
    </source>
</reference>
<evidence type="ECO:0000313" key="1">
    <source>
        <dbReference type="EMBL" id="NMW86961.1"/>
    </source>
</evidence>
<gene>
    <name evidence="1" type="ORF">HHJ67_04250</name>
</gene>
<dbReference type="EMBL" id="JABCUI010000001">
    <property type="protein sequence ID" value="NMW86961.1"/>
    <property type="molecule type" value="Genomic_DNA"/>
</dbReference>
<name>A0A7Y0UHE4_9ACTO</name>
<evidence type="ECO:0000313" key="2">
    <source>
        <dbReference type="Proteomes" id="UP000553981"/>
    </source>
</evidence>
<organism evidence="1 2">
    <name type="scientific">Mobiluncus curtisii</name>
    <dbReference type="NCBI Taxonomy" id="2051"/>
    <lineage>
        <taxon>Bacteria</taxon>
        <taxon>Bacillati</taxon>
        <taxon>Actinomycetota</taxon>
        <taxon>Actinomycetes</taxon>
        <taxon>Actinomycetales</taxon>
        <taxon>Actinomycetaceae</taxon>
        <taxon>Mobiluncus</taxon>
    </lineage>
</organism>
<proteinExistence type="predicted"/>